<gene>
    <name evidence="1" type="ORF">L6164_026549</name>
</gene>
<protein>
    <submittedName>
        <fullName evidence="1">Uncharacterized protein</fullName>
    </submittedName>
</protein>
<organism evidence="1 2">
    <name type="scientific">Bauhinia variegata</name>
    <name type="common">Purple orchid tree</name>
    <name type="synonym">Phanera variegata</name>
    <dbReference type="NCBI Taxonomy" id="167791"/>
    <lineage>
        <taxon>Eukaryota</taxon>
        <taxon>Viridiplantae</taxon>
        <taxon>Streptophyta</taxon>
        <taxon>Embryophyta</taxon>
        <taxon>Tracheophyta</taxon>
        <taxon>Spermatophyta</taxon>
        <taxon>Magnoliopsida</taxon>
        <taxon>eudicotyledons</taxon>
        <taxon>Gunneridae</taxon>
        <taxon>Pentapetalae</taxon>
        <taxon>rosids</taxon>
        <taxon>fabids</taxon>
        <taxon>Fabales</taxon>
        <taxon>Fabaceae</taxon>
        <taxon>Cercidoideae</taxon>
        <taxon>Cercideae</taxon>
        <taxon>Bauhiniinae</taxon>
        <taxon>Bauhinia</taxon>
    </lineage>
</organism>
<proteinExistence type="predicted"/>
<evidence type="ECO:0000313" key="2">
    <source>
        <dbReference type="Proteomes" id="UP000828941"/>
    </source>
</evidence>
<sequence length="459" mass="52617">MASQYPNASNNSIHFFKIALQSCLRDGQLRIPRGFMSKYGKNLPNPVFLVLPNGEKWEVNWVKHDGDVYFQKGWKEFAEHYSLAHGHFLVFRYEGKTRFYVHIFDTSALEISYPMVKSSEISHECPPRKRKRSRSPIKKSHQSDKTRSSLRREAKSNLKQQSGMSKLHLELDFPETKGNIRRGLFSPERALEIAQASCSKTTNPYFIQIIHKTYFINNFMIIPIHFSKTNLNRKKGTATLRVSERSWSVNFYSSHNGTYYLGSGWKTFVKENNLKPGDVCVFEMTQSTEVSFDVAIFRVTKRSSSPSLTAQGHGEKQLNKDKLQKGPLDSVEAFRLKDNFPKRESSEENHNSDELQKLPGTQIKNHFTVHIKPQNVMVPPNIPIDFAKRYIGPGGKYASVQVGERSWTSLKVACYPSHGVARFSAGWSAFLTKCNLKQGDTCHFQLIDEQNLAFKFTKL</sequence>
<evidence type="ECO:0000313" key="1">
    <source>
        <dbReference type="EMBL" id="KAI4313584.1"/>
    </source>
</evidence>
<dbReference type="Proteomes" id="UP000828941">
    <property type="component" value="Chromosome 11"/>
</dbReference>
<accession>A0ACB9LQN5</accession>
<reference evidence="1 2" key="1">
    <citation type="journal article" date="2022" name="DNA Res.">
        <title>Chromosomal-level genome assembly of the orchid tree Bauhinia variegata (Leguminosae; Cercidoideae) supports the allotetraploid origin hypothesis of Bauhinia.</title>
        <authorList>
            <person name="Zhong Y."/>
            <person name="Chen Y."/>
            <person name="Zheng D."/>
            <person name="Pang J."/>
            <person name="Liu Y."/>
            <person name="Luo S."/>
            <person name="Meng S."/>
            <person name="Qian L."/>
            <person name="Wei D."/>
            <person name="Dai S."/>
            <person name="Zhou R."/>
        </authorList>
    </citation>
    <scope>NUCLEOTIDE SEQUENCE [LARGE SCALE GENOMIC DNA]</scope>
    <source>
        <strain evidence="1">BV-YZ2020</strain>
    </source>
</reference>
<keyword evidence="2" id="KW-1185">Reference proteome</keyword>
<name>A0ACB9LQN5_BAUVA</name>
<dbReference type="EMBL" id="CM039436">
    <property type="protein sequence ID" value="KAI4313584.1"/>
    <property type="molecule type" value="Genomic_DNA"/>
</dbReference>
<comment type="caution">
    <text evidence="1">The sequence shown here is derived from an EMBL/GenBank/DDBJ whole genome shotgun (WGS) entry which is preliminary data.</text>
</comment>